<feature type="domain" description="HAMP" evidence="16">
    <location>
        <begin position="184"/>
        <end position="236"/>
    </location>
</feature>
<feature type="transmembrane region" description="Helical" evidence="14">
    <location>
        <begin position="162"/>
        <end position="182"/>
    </location>
</feature>
<comment type="subcellular location">
    <subcellularLocation>
        <location evidence="2">Cell membrane</location>
        <topology evidence="2">Multi-pass membrane protein</topology>
    </subcellularLocation>
</comment>
<dbReference type="OrthoDB" id="335833at2"/>
<dbReference type="SUPFAM" id="SSF47384">
    <property type="entry name" value="Homodimeric domain of signal transducing histidine kinase"/>
    <property type="match status" value="1"/>
</dbReference>
<dbReference type="SMART" id="SM00387">
    <property type="entry name" value="HATPase_c"/>
    <property type="match status" value="1"/>
</dbReference>
<dbReference type="Pfam" id="PF00512">
    <property type="entry name" value="HisKA"/>
    <property type="match status" value="1"/>
</dbReference>
<keyword evidence="11 14" id="KW-1133">Transmembrane helix</keyword>
<dbReference type="Pfam" id="PF00672">
    <property type="entry name" value="HAMP"/>
    <property type="match status" value="1"/>
</dbReference>
<evidence type="ECO:0000256" key="9">
    <source>
        <dbReference type="ARBA" id="ARBA00022777"/>
    </source>
</evidence>
<dbReference type="InterPro" id="IPR003594">
    <property type="entry name" value="HATPase_dom"/>
</dbReference>
<dbReference type="InterPro" id="IPR050398">
    <property type="entry name" value="HssS/ArlS-like"/>
</dbReference>
<dbReference type="CDD" id="cd00082">
    <property type="entry name" value="HisKA"/>
    <property type="match status" value="1"/>
</dbReference>
<keyword evidence="7 14" id="KW-0812">Transmembrane</keyword>
<evidence type="ECO:0000256" key="6">
    <source>
        <dbReference type="ARBA" id="ARBA00022679"/>
    </source>
</evidence>
<evidence type="ECO:0000256" key="11">
    <source>
        <dbReference type="ARBA" id="ARBA00022989"/>
    </source>
</evidence>
<evidence type="ECO:0000256" key="5">
    <source>
        <dbReference type="ARBA" id="ARBA00022553"/>
    </source>
</evidence>
<dbReference type="InterPro" id="IPR036097">
    <property type="entry name" value="HisK_dim/P_sf"/>
</dbReference>
<keyword evidence="18" id="KW-1185">Reference proteome</keyword>
<keyword evidence="6" id="KW-0808">Transferase</keyword>
<name>A0A417YHR5_9BACI</name>
<evidence type="ECO:0000313" key="17">
    <source>
        <dbReference type="EMBL" id="RHW32494.1"/>
    </source>
</evidence>
<keyword evidence="13 14" id="KW-0472">Membrane</keyword>
<feature type="transmembrane region" description="Helical" evidence="14">
    <location>
        <begin position="7"/>
        <end position="29"/>
    </location>
</feature>
<evidence type="ECO:0000256" key="7">
    <source>
        <dbReference type="ARBA" id="ARBA00022692"/>
    </source>
</evidence>
<dbReference type="InterPro" id="IPR036890">
    <property type="entry name" value="HATPase_C_sf"/>
</dbReference>
<keyword evidence="9 17" id="KW-0418">Kinase</keyword>
<comment type="caution">
    <text evidence="17">The sequence shown here is derived from an EMBL/GenBank/DDBJ whole genome shotgun (WGS) entry which is preliminary data.</text>
</comment>
<dbReference type="GO" id="GO:0005886">
    <property type="term" value="C:plasma membrane"/>
    <property type="evidence" value="ECO:0007669"/>
    <property type="project" value="UniProtKB-SubCell"/>
</dbReference>
<dbReference type="Pfam" id="PF02518">
    <property type="entry name" value="HATPase_c"/>
    <property type="match status" value="1"/>
</dbReference>
<proteinExistence type="predicted"/>
<dbReference type="InterPro" id="IPR003660">
    <property type="entry name" value="HAMP_dom"/>
</dbReference>
<evidence type="ECO:0000256" key="8">
    <source>
        <dbReference type="ARBA" id="ARBA00022741"/>
    </source>
</evidence>
<dbReference type="InterPro" id="IPR003661">
    <property type="entry name" value="HisK_dim/P_dom"/>
</dbReference>
<keyword evidence="8" id="KW-0547">Nucleotide-binding</keyword>
<dbReference type="Gene3D" id="1.10.287.130">
    <property type="match status" value="1"/>
</dbReference>
<dbReference type="PANTHER" id="PTHR45528:SF1">
    <property type="entry name" value="SENSOR HISTIDINE KINASE CPXA"/>
    <property type="match status" value="1"/>
</dbReference>
<sequence length="486" mass="56766">MKIKNWLMISYLLVMVLPIAAIYLLYINLSAYDQDQDLMEYLTFQNVVTNLESELKEEALYKIQSDENYQHLRSLADDNLKIDLFRYDGVQLFSTMNTPGNPQLFQVNQEKLFQNLNEYQKKTRTYSVKKPVFDDTNRVVGLYDITLGRKAWVETSNQRTTMMFILLGIFFIALYSVVMLSINRKLNRPLYQLQEHMKAFAAGKKLNQELVQSKDEIGVVITHFEQMKAQIAETRDALAKQQHEKEYMVASLSHDLKTPLTVIRTYTEALENHHLSKEEKEDYQMILYEKLEHMKQMIDDLSIFTSLQSTDNMLHIVQVNGEEFFEMLFSGYEEPCFKKDIELNTELHVRNSYMLDPKQMIRLVDNLMDNSIRYTPKHRRIWLAAISSRKPLPNWVFPEFKDDVNLFRQGGTVMLIQNEGKGIKHSQLEKIFQPFYQDDASRGKGATSGLGLSIAKIIMEKHDGEIKIWSTENKGTLIACWLKEKG</sequence>
<keyword evidence="10" id="KW-0067">ATP-binding</keyword>
<dbReference type="Gene3D" id="3.30.565.10">
    <property type="entry name" value="Histidine kinase-like ATPase, C-terminal domain"/>
    <property type="match status" value="1"/>
</dbReference>
<dbReference type="SUPFAM" id="SSF55874">
    <property type="entry name" value="ATPase domain of HSP90 chaperone/DNA topoisomerase II/histidine kinase"/>
    <property type="match status" value="1"/>
</dbReference>
<dbReference type="SUPFAM" id="SSF158472">
    <property type="entry name" value="HAMP domain-like"/>
    <property type="match status" value="1"/>
</dbReference>
<evidence type="ECO:0000256" key="14">
    <source>
        <dbReference type="SAM" id="Phobius"/>
    </source>
</evidence>
<dbReference type="EMBL" id="QWEH01000005">
    <property type="protein sequence ID" value="RHW32494.1"/>
    <property type="molecule type" value="Genomic_DNA"/>
</dbReference>
<dbReference type="RefSeq" id="WP_118889153.1">
    <property type="nucleotide sequence ID" value="NZ_PHUT01000005.1"/>
</dbReference>
<keyword evidence="5" id="KW-0597">Phosphoprotein</keyword>
<dbReference type="InterPro" id="IPR005467">
    <property type="entry name" value="His_kinase_dom"/>
</dbReference>
<evidence type="ECO:0000256" key="2">
    <source>
        <dbReference type="ARBA" id="ARBA00004651"/>
    </source>
</evidence>
<dbReference type="PANTHER" id="PTHR45528">
    <property type="entry name" value="SENSOR HISTIDINE KINASE CPXA"/>
    <property type="match status" value="1"/>
</dbReference>
<evidence type="ECO:0000256" key="10">
    <source>
        <dbReference type="ARBA" id="ARBA00022840"/>
    </source>
</evidence>
<keyword evidence="4" id="KW-1003">Cell membrane</keyword>
<evidence type="ECO:0000259" key="15">
    <source>
        <dbReference type="PROSITE" id="PS50109"/>
    </source>
</evidence>
<dbReference type="EC" id="2.7.13.3" evidence="3"/>
<evidence type="ECO:0000313" key="18">
    <source>
        <dbReference type="Proteomes" id="UP000285456"/>
    </source>
</evidence>
<evidence type="ECO:0000256" key="4">
    <source>
        <dbReference type="ARBA" id="ARBA00022475"/>
    </source>
</evidence>
<dbReference type="Gene3D" id="6.10.340.10">
    <property type="match status" value="1"/>
</dbReference>
<protein>
    <recommendedName>
        <fullName evidence="3">histidine kinase</fullName>
        <ecNumber evidence="3">2.7.13.3</ecNumber>
    </recommendedName>
</protein>
<dbReference type="Proteomes" id="UP000285456">
    <property type="component" value="Unassembled WGS sequence"/>
</dbReference>
<evidence type="ECO:0000259" key="16">
    <source>
        <dbReference type="PROSITE" id="PS50885"/>
    </source>
</evidence>
<dbReference type="PROSITE" id="PS50109">
    <property type="entry name" value="HIS_KIN"/>
    <property type="match status" value="1"/>
</dbReference>
<gene>
    <name evidence="17" type="ORF">D1B32_09180</name>
</gene>
<dbReference type="InterPro" id="IPR004358">
    <property type="entry name" value="Sig_transdc_His_kin-like_C"/>
</dbReference>
<organism evidence="17 18">
    <name type="scientific">Oceanobacillus profundus</name>
    <dbReference type="NCBI Taxonomy" id="372463"/>
    <lineage>
        <taxon>Bacteria</taxon>
        <taxon>Bacillati</taxon>
        <taxon>Bacillota</taxon>
        <taxon>Bacilli</taxon>
        <taxon>Bacillales</taxon>
        <taxon>Bacillaceae</taxon>
        <taxon>Oceanobacillus</taxon>
    </lineage>
</organism>
<dbReference type="SMART" id="SM00388">
    <property type="entry name" value="HisKA"/>
    <property type="match status" value="1"/>
</dbReference>
<dbReference type="GO" id="GO:0005524">
    <property type="term" value="F:ATP binding"/>
    <property type="evidence" value="ECO:0007669"/>
    <property type="project" value="UniProtKB-KW"/>
</dbReference>
<accession>A0A417YHR5</accession>
<evidence type="ECO:0000256" key="3">
    <source>
        <dbReference type="ARBA" id="ARBA00012438"/>
    </source>
</evidence>
<feature type="domain" description="Histidine kinase" evidence="15">
    <location>
        <begin position="251"/>
        <end position="486"/>
    </location>
</feature>
<dbReference type="PROSITE" id="PS50885">
    <property type="entry name" value="HAMP"/>
    <property type="match status" value="1"/>
</dbReference>
<reference evidence="17 18" key="1">
    <citation type="journal article" date="2007" name="Int. J. Syst. Evol. Microbiol.">
        <title>Oceanobacillus profundus sp. nov., isolated from a deep-sea sediment core.</title>
        <authorList>
            <person name="Kim Y.G."/>
            <person name="Choi D.H."/>
            <person name="Hyun S."/>
            <person name="Cho B.C."/>
        </authorList>
    </citation>
    <scope>NUCLEOTIDE SEQUENCE [LARGE SCALE GENOMIC DNA]</scope>
    <source>
        <strain evidence="17 18">DSM 18246</strain>
    </source>
</reference>
<dbReference type="AlphaFoldDB" id="A0A417YHR5"/>
<evidence type="ECO:0000256" key="13">
    <source>
        <dbReference type="ARBA" id="ARBA00023136"/>
    </source>
</evidence>
<dbReference type="GO" id="GO:0000155">
    <property type="term" value="F:phosphorelay sensor kinase activity"/>
    <property type="evidence" value="ECO:0007669"/>
    <property type="project" value="InterPro"/>
</dbReference>
<dbReference type="CDD" id="cd06225">
    <property type="entry name" value="HAMP"/>
    <property type="match status" value="1"/>
</dbReference>
<keyword evidence="12" id="KW-0902">Two-component regulatory system</keyword>
<comment type="catalytic activity">
    <reaction evidence="1">
        <text>ATP + protein L-histidine = ADP + protein N-phospho-L-histidine.</text>
        <dbReference type="EC" id="2.7.13.3"/>
    </reaction>
</comment>
<dbReference type="SMART" id="SM00304">
    <property type="entry name" value="HAMP"/>
    <property type="match status" value="1"/>
</dbReference>
<evidence type="ECO:0000256" key="1">
    <source>
        <dbReference type="ARBA" id="ARBA00000085"/>
    </source>
</evidence>
<dbReference type="PRINTS" id="PR00344">
    <property type="entry name" value="BCTRLSENSOR"/>
</dbReference>
<evidence type="ECO:0000256" key="12">
    <source>
        <dbReference type="ARBA" id="ARBA00023012"/>
    </source>
</evidence>